<reference evidence="3" key="2">
    <citation type="journal article" date="2019" name="Int. J. Syst. Evol. Microbiol.">
        <title>Faecalibacillus intestinalis gen. nov., sp. nov. and Faecalibacillus faecis sp. nov., isolated from human faeces.</title>
        <authorList>
            <person name="Seo B."/>
            <person name="Jeon K."/>
            <person name="Baek I."/>
            <person name="Lee Y.M."/>
            <person name="Baek K."/>
            <person name="Ko G."/>
        </authorList>
    </citation>
    <scope>NUCLEOTIDE SEQUENCE</scope>
    <source>
        <strain evidence="3">SNUG30370</strain>
    </source>
</reference>
<dbReference type="Proteomes" id="UP000241201">
    <property type="component" value="Unassembled WGS sequence"/>
</dbReference>
<dbReference type="Proteomes" id="UP001198439">
    <property type="component" value="Unassembled WGS sequence"/>
</dbReference>
<reference evidence="4" key="1">
    <citation type="submission" date="2018-03" db="EMBL/GenBank/DDBJ databases">
        <title>Lachnoclostridium SNUG30370 gen.nov., sp.nov., isolated from human faeces.</title>
        <authorList>
            <person name="Seo B."/>
            <person name="Jeon K."/>
            <person name="Ko G."/>
        </authorList>
    </citation>
    <scope>NUCLEOTIDE SEQUENCE [LARGE SCALE GENOMIC DNA]</scope>
    <source>
        <strain evidence="4">SNUG30370</strain>
    </source>
</reference>
<organism evidence="3 4">
    <name type="scientific">Faecalibacillus faecis</name>
    <dbReference type="NCBI Taxonomy" id="1982628"/>
    <lineage>
        <taxon>Bacteria</taxon>
        <taxon>Bacillati</taxon>
        <taxon>Bacillota</taxon>
        <taxon>Erysipelotrichia</taxon>
        <taxon>Erysipelotrichales</taxon>
        <taxon>Coprobacillaceae</taxon>
        <taxon>Faecalibacillus</taxon>
    </lineage>
</organism>
<dbReference type="Pfam" id="PF13302">
    <property type="entry name" value="Acetyltransf_3"/>
    <property type="match status" value="1"/>
</dbReference>
<accession>A0A2T3FXA6</accession>
<protein>
    <submittedName>
        <fullName evidence="2 3">N-acetyltransferase</fullName>
    </submittedName>
</protein>
<comment type="caution">
    <text evidence="3">The sequence shown here is derived from an EMBL/GenBank/DDBJ whole genome shotgun (WGS) entry which is preliminary data.</text>
</comment>
<dbReference type="PROSITE" id="PS51186">
    <property type="entry name" value="GNAT"/>
    <property type="match status" value="1"/>
</dbReference>
<dbReference type="InterPro" id="IPR000182">
    <property type="entry name" value="GNAT_dom"/>
</dbReference>
<dbReference type="PANTHER" id="PTHR43792:SF1">
    <property type="entry name" value="N-ACETYLTRANSFERASE DOMAIN-CONTAINING PROTEIN"/>
    <property type="match status" value="1"/>
</dbReference>
<evidence type="ECO:0000259" key="1">
    <source>
        <dbReference type="PROSITE" id="PS51186"/>
    </source>
</evidence>
<sequence length="165" mass="19954">MMIEADRIKIQAISLQDIARFSEYRDKEEVAEYQSWDEYPIEKAKQRITYCIKHPFHGKRGNYQLGIYLKDENYLIGDLFIEIDGHTTFTLGYTLDSLYWSKGYASEALEAILQYMYEEYHFKICLCHVYEDNDRSIKLLTRHGFDRIHKSWFYQDVLYRKMLNK</sequence>
<evidence type="ECO:0000313" key="4">
    <source>
        <dbReference type="Proteomes" id="UP000241201"/>
    </source>
</evidence>
<keyword evidence="4" id="KW-1185">Reference proteome</keyword>
<dbReference type="EMBL" id="PYLP01000010">
    <property type="protein sequence ID" value="PST39909.1"/>
    <property type="molecule type" value="Genomic_DNA"/>
</dbReference>
<feature type="domain" description="N-acetyltransferase" evidence="1">
    <location>
        <begin position="8"/>
        <end position="164"/>
    </location>
</feature>
<dbReference type="Gene3D" id="3.40.630.30">
    <property type="match status" value="1"/>
</dbReference>
<dbReference type="GO" id="GO:0016747">
    <property type="term" value="F:acyltransferase activity, transferring groups other than amino-acyl groups"/>
    <property type="evidence" value="ECO:0007669"/>
    <property type="project" value="InterPro"/>
</dbReference>
<dbReference type="GeneID" id="77471151"/>
<gene>
    <name evidence="3" type="ORF">C7U55_08620</name>
    <name evidence="2" type="ORF">LJD69_03085</name>
</gene>
<dbReference type="SUPFAM" id="SSF55729">
    <property type="entry name" value="Acyl-CoA N-acyltransferases (Nat)"/>
    <property type="match status" value="1"/>
</dbReference>
<evidence type="ECO:0000313" key="2">
    <source>
        <dbReference type="EMBL" id="MCB8609581.1"/>
    </source>
</evidence>
<dbReference type="EMBL" id="JAJDKZ010000006">
    <property type="protein sequence ID" value="MCB8609581.1"/>
    <property type="molecule type" value="Genomic_DNA"/>
</dbReference>
<dbReference type="PANTHER" id="PTHR43792">
    <property type="entry name" value="GNAT FAMILY, PUTATIVE (AFU_ORTHOLOGUE AFUA_3G00765)-RELATED-RELATED"/>
    <property type="match status" value="1"/>
</dbReference>
<proteinExistence type="predicted"/>
<dbReference type="InterPro" id="IPR016181">
    <property type="entry name" value="Acyl_CoA_acyltransferase"/>
</dbReference>
<name>A0A2T3FXA6_9FIRM</name>
<dbReference type="RefSeq" id="WP_048924240.1">
    <property type="nucleotide sequence ID" value="NZ_DAWBWI010000252.1"/>
</dbReference>
<evidence type="ECO:0000313" key="3">
    <source>
        <dbReference type="EMBL" id="PST39909.1"/>
    </source>
</evidence>
<keyword evidence="3" id="KW-0808">Transferase</keyword>
<reference evidence="2" key="3">
    <citation type="submission" date="2021-10" db="EMBL/GenBank/DDBJ databases">
        <title>Collection of gut derived symbiotic bacterial strains cultured from healthy donors.</title>
        <authorList>
            <person name="Lin H."/>
            <person name="Littmann E."/>
            <person name="Kohout C."/>
            <person name="Pamer E.G."/>
        </authorList>
    </citation>
    <scope>NUCLEOTIDE SEQUENCE</scope>
    <source>
        <strain evidence="2">DFI.4.48</strain>
    </source>
</reference>
<dbReference type="AlphaFoldDB" id="A0A2T3FXA6"/>
<dbReference type="InterPro" id="IPR051531">
    <property type="entry name" value="N-acetyltransferase"/>
</dbReference>